<dbReference type="InterPro" id="IPR003473">
    <property type="entry name" value="NadA"/>
</dbReference>
<keyword evidence="11" id="KW-1185">Reference proteome</keyword>
<dbReference type="EMBL" id="JAQQAF010000004">
    <property type="protein sequence ID" value="KAJ8493979.1"/>
    <property type="molecule type" value="Genomic_DNA"/>
</dbReference>
<evidence type="ECO:0000256" key="7">
    <source>
        <dbReference type="ARBA" id="ARBA00022723"/>
    </source>
</evidence>
<evidence type="ECO:0000256" key="9">
    <source>
        <dbReference type="ARBA" id="ARBA00023014"/>
    </source>
</evidence>
<dbReference type="FunFam" id="3.40.50.10800:FF:000008">
    <property type="entry name" value="Quinolinate synthase chloroplastic"/>
    <property type="match status" value="1"/>
</dbReference>
<evidence type="ECO:0000256" key="4">
    <source>
        <dbReference type="ARBA" id="ARBA00022485"/>
    </source>
</evidence>
<dbReference type="SUPFAM" id="SSF142754">
    <property type="entry name" value="NadA-like"/>
    <property type="match status" value="1"/>
</dbReference>
<keyword evidence="4" id="KW-0004">4Fe-4S</keyword>
<dbReference type="GO" id="GO:0034628">
    <property type="term" value="P:'de novo' NAD+ biosynthetic process from L-aspartate"/>
    <property type="evidence" value="ECO:0007669"/>
    <property type="project" value="TreeGrafter"/>
</dbReference>
<comment type="pathway">
    <text evidence="2">Cofactor biosynthesis; NAD(+) biosynthesis; quinolinate from iminoaspartate: step 1/1.</text>
</comment>
<dbReference type="PANTHER" id="PTHR30573">
    <property type="entry name" value="QUINOLINATE SYNTHETASE A"/>
    <property type="match status" value="1"/>
</dbReference>
<dbReference type="Proteomes" id="UP001222027">
    <property type="component" value="Unassembled WGS sequence"/>
</dbReference>
<gene>
    <name evidence="10" type="ORF">OPV22_015700</name>
</gene>
<keyword evidence="7" id="KW-0479">Metal-binding</keyword>
<comment type="caution">
    <text evidence="10">The sequence shown here is derived from an EMBL/GenBank/DDBJ whole genome shotgun (WGS) entry which is preliminary data.</text>
</comment>
<reference evidence="10 11" key="1">
    <citation type="submission" date="2022-12" db="EMBL/GenBank/DDBJ databases">
        <title>Chromosome-scale assembly of the Ensete ventricosum genome.</title>
        <authorList>
            <person name="Dussert Y."/>
            <person name="Stocks J."/>
            <person name="Wendawek A."/>
            <person name="Woldeyes F."/>
            <person name="Nichols R.A."/>
            <person name="Borrell J.S."/>
        </authorList>
    </citation>
    <scope>NUCLEOTIDE SEQUENCE [LARGE SCALE GENOMIC DNA]</scope>
    <source>
        <strain evidence="11">cv. Maze</strain>
        <tissue evidence="10">Seeds</tissue>
    </source>
</reference>
<name>A0AAV8R688_ENSVE</name>
<evidence type="ECO:0000313" key="10">
    <source>
        <dbReference type="EMBL" id="KAJ8493979.1"/>
    </source>
</evidence>
<organism evidence="10 11">
    <name type="scientific">Ensete ventricosum</name>
    <name type="common">Abyssinian banana</name>
    <name type="synonym">Musa ensete</name>
    <dbReference type="NCBI Taxonomy" id="4639"/>
    <lineage>
        <taxon>Eukaryota</taxon>
        <taxon>Viridiplantae</taxon>
        <taxon>Streptophyta</taxon>
        <taxon>Embryophyta</taxon>
        <taxon>Tracheophyta</taxon>
        <taxon>Spermatophyta</taxon>
        <taxon>Magnoliopsida</taxon>
        <taxon>Liliopsida</taxon>
        <taxon>Zingiberales</taxon>
        <taxon>Musaceae</taxon>
        <taxon>Ensete</taxon>
    </lineage>
</organism>
<keyword evidence="8" id="KW-0408">Iron</keyword>
<sequence length="440" mass="48737">MTLKRVSEKNFKAMFLSPHELKIQELVNVLRGKKNGCLAHFYMDPEVQGILTAAQKLWPHIHISDSLVMADRAVKMAEAGSWHSCYDASRWSVMWPLYRRCCMLVITILSNCLCVLEVYRFLPGLVQDYLPVKGSSWMLLLVGVYRMSNELIGCSLADAAASPTYMKFLEAASISPPSLHVIYINTSLETKAYGHELVPTIIWTSSNVVQTILQAFAQVPELNVWYSPDSYMGANITELFRQMADMTDDEISRIHPEHNRNSIISLLSRLRYHQEALGRDVDDHLQFVLGTESGMVTSIVAGVCGLLGSRESRAKIKVEIVFPASSDSVSRTSSVNGSQCLNADVLAKFGVVPGVTAGEGCSVNGCCASCPYVKMNSLTSLLRVCQQLPDKDGVIRAREANNRFNTTTPHGKTVADIGCEPILHMRHFQATGKLPQKLIH</sequence>
<accession>A0AAV8R688</accession>
<evidence type="ECO:0000256" key="8">
    <source>
        <dbReference type="ARBA" id="ARBA00023004"/>
    </source>
</evidence>
<evidence type="ECO:0000256" key="2">
    <source>
        <dbReference type="ARBA" id="ARBA00005065"/>
    </source>
</evidence>
<dbReference type="GO" id="GO:0046872">
    <property type="term" value="F:metal ion binding"/>
    <property type="evidence" value="ECO:0007669"/>
    <property type="project" value="UniProtKB-KW"/>
</dbReference>
<keyword evidence="9" id="KW-0411">Iron-sulfur</keyword>
<dbReference type="InterPro" id="IPR036094">
    <property type="entry name" value="NadA_sf"/>
</dbReference>
<keyword evidence="6" id="KW-0808">Transferase</keyword>
<dbReference type="GO" id="GO:0009507">
    <property type="term" value="C:chloroplast"/>
    <property type="evidence" value="ECO:0007669"/>
    <property type="project" value="TreeGrafter"/>
</dbReference>
<proteinExistence type="predicted"/>
<evidence type="ECO:0000256" key="3">
    <source>
        <dbReference type="ARBA" id="ARBA00012669"/>
    </source>
</evidence>
<protein>
    <recommendedName>
        <fullName evidence="3">quinolinate synthase</fullName>
        <ecNumber evidence="3">2.5.1.72</ecNumber>
    </recommendedName>
</protein>
<dbReference type="EC" id="2.5.1.72" evidence="3"/>
<dbReference type="GO" id="GO:0008987">
    <property type="term" value="F:quinolinate synthetase A activity"/>
    <property type="evidence" value="ECO:0007669"/>
    <property type="project" value="InterPro"/>
</dbReference>
<dbReference type="Pfam" id="PF02445">
    <property type="entry name" value="NadA"/>
    <property type="match status" value="1"/>
</dbReference>
<evidence type="ECO:0000256" key="1">
    <source>
        <dbReference type="ARBA" id="ARBA00001966"/>
    </source>
</evidence>
<comment type="cofactor">
    <cofactor evidence="1">
        <name>[4Fe-4S] cluster</name>
        <dbReference type="ChEBI" id="CHEBI:49883"/>
    </cofactor>
</comment>
<dbReference type="PANTHER" id="PTHR30573:SF0">
    <property type="entry name" value="QUINOLINATE SYNTHASE, CHLOROPLASTIC"/>
    <property type="match status" value="1"/>
</dbReference>
<dbReference type="Gene3D" id="3.40.50.10800">
    <property type="entry name" value="NadA-like"/>
    <property type="match status" value="1"/>
</dbReference>
<evidence type="ECO:0000256" key="5">
    <source>
        <dbReference type="ARBA" id="ARBA00022642"/>
    </source>
</evidence>
<keyword evidence="5" id="KW-0662">Pyridine nucleotide biosynthesis</keyword>
<dbReference type="GO" id="GO:0051539">
    <property type="term" value="F:4 iron, 4 sulfur cluster binding"/>
    <property type="evidence" value="ECO:0007669"/>
    <property type="project" value="UniProtKB-KW"/>
</dbReference>
<evidence type="ECO:0000313" key="11">
    <source>
        <dbReference type="Proteomes" id="UP001222027"/>
    </source>
</evidence>
<dbReference type="AlphaFoldDB" id="A0AAV8R688"/>
<evidence type="ECO:0000256" key="6">
    <source>
        <dbReference type="ARBA" id="ARBA00022679"/>
    </source>
</evidence>